<name>A0A518GFD3_9BACT</name>
<evidence type="ECO:0000313" key="4">
    <source>
        <dbReference type="Proteomes" id="UP000318017"/>
    </source>
</evidence>
<evidence type="ECO:0000313" key="3">
    <source>
        <dbReference type="EMBL" id="QDV27312.1"/>
    </source>
</evidence>
<dbReference type="EMBL" id="CP036298">
    <property type="protein sequence ID" value="QDV27312.1"/>
    <property type="molecule type" value="Genomic_DNA"/>
</dbReference>
<evidence type="ECO:0000259" key="2">
    <source>
        <dbReference type="Pfam" id="PF07589"/>
    </source>
</evidence>
<evidence type="ECO:0000256" key="1">
    <source>
        <dbReference type="SAM" id="SignalP"/>
    </source>
</evidence>
<reference evidence="3 4" key="1">
    <citation type="submission" date="2019-02" db="EMBL/GenBank/DDBJ databases">
        <title>Deep-cultivation of Planctomycetes and their phenomic and genomic characterization uncovers novel biology.</title>
        <authorList>
            <person name="Wiegand S."/>
            <person name="Jogler M."/>
            <person name="Boedeker C."/>
            <person name="Pinto D."/>
            <person name="Vollmers J."/>
            <person name="Rivas-Marin E."/>
            <person name="Kohn T."/>
            <person name="Peeters S.H."/>
            <person name="Heuer A."/>
            <person name="Rast P."/>
            <person name="Oberbeckmann S."/>
            <person name="Bunk B."/>
            <person name="Jeske O."/>
            <person name="Meyerdierks A."/>
            <person name="Storesund J.E."/>
            <person name="Kallscheuer N."/>
            <person name="Luecker S."/>
            <person name="Lage O.M."/>
            <person name="Pohl T."/>
            <person name="Merkel B.J."/>
            <person name="Hornburger P."/>
            <person name="Mueller R.-W."/>
            <person name="Bruemmer F."/>
            <person name="Labrenz M."/>
            <person name="Spormann A.M."/>
            <person name="Op den Camp H."/>
            <person name="Overmann J."/>
            <person name="Amann R."/>
            <person name="Jetten M.S.M."/>
            <person name="Mascher T."/>
            <person name="Medema M.H."/>
            <person name="Devos D.P."/>
            <person name="Kaster A.-K."/>
            <person name="Ovreas L."/>
            <person name="Rohde M."/>
            <person name="Galperin M.Y."/>
            <person name="Jogler C."/>
        </authorList>
    </citation>
    <scope>NUCLEOTIDE SEQUENCE [LARGE SCALE GENOMIC DNA]</scope>
    <source>
        <strain evidence="3 4">Q31a</strain>
    </source>
</reference>
<dbReference type="InterPro" id="IPR013424">
    <property type="entry name" value="Ice-binding_C"/>
</dbReference>
<dbReference type="KEGG" id="ahel:Q31a_57000"/>
<accession>A0A518GFD3</accession>
<feature type="chain" id="PRO_5021739575" description="Ice-binding protein C-terminal domain-containing protein" evidence="1">
    <location>
        <begin position="26"/>
        <end position="240"/>
    </location>
</feature>
<feature type="signal peptide" evidence="1">
    <location>
        <begin position="1"/>
        <end position="25"/>
    </location>
</feature>
<dbReference type="RefSeq" id="WP_145084525.1">
    <property type="nucleotide sequence ID" value="NZ_CP036298.1"/>
</dbReference>
<dbReference type="AlphaFoldDB" id="A0A518GFD3"/>
<organism evidence="3 4">
    <name type="scientific">Aureliella helgolandensis</name>
    <dbReference type="NCBI Taxonomy" id="2527968"/>
    <lineage>
        <taxon>Bacteria</taxon>
        <taxon>Pseudomonadati</taxon>
        <taxon>Planctomycetota</taxon>
        <taxon>Planctomycetia</taxon>
        <taxon>Pirellulales</taxon>
        <taxon>Pirellulaceae</taxon>
        <taxon>Aureliella</taxon>
    </lineage>
</organism>
<keyword evidence="4" id="KW-1185">Reference proteome</keyword>
<sequence precursor="true">MKSVCLTSLSLALALCTWLPGVASAEMIYQANFNSGSLDNTKWTTYSSVTGVNGGYLAIYDSDPAHGKSLFMDSKTLPGTANYNHATLAVNVSGYSQMSLVFDSFTFYDFNDVLGTAPFTGTKNGDGIAISTDNNNWLPIWSPASGAASMGWTPGTTVLVSDALTSNGIADGSVSTLYIRFQQYDTYQDNGQLSSDGRAWDNIALSGTSAGAAVPEPTTGVLAGLGLLSLCGVRVSRRRR</sequence>
<keyword evidence="1" id="KW-0732">Signal</keyword>
<protein>
    <recommendedName>
        <fullName evidence="2">Ice-binding protein C-terminal domain-containing protein</fullName>
    </recommendedName>
</protein>
<gene>
    <name evidence="3" type="ORF">Q31a_57000</name>
</gene>
<dbReference type="OrthoDB" id="289541at2"/>
<dbReference type="Proteomes" id="UP000318017">
    <property type="component" value="Chromosome"/>
</dbReference>
<dbReference type="Pfam" id="PF07589">
    <property type="entry name" value="PEP-CTERM"/>
    <property type="match status" value="1"/>
</dbReference>
<feature type="domain" description="Ice-binding protein C-terminal" evidence="2">
    <location>
        <begin position="213"/>
        <end position="234"/>
    </location>
</feature>
<proteinExistence type="predicted"/>